<gene>
    <name evidence="2" type="ORF">SAMN04488038_105177</name>
</gene>
<feature type="signal peptide" evidence="1">
    <location>
        <begin position="1"/>
        <end position="16"/>
    </location>
</feature>
<feature type="chain" id="PRO_5011491861" description="DUF2846 domain-containing protein" evidence="1">
    <location>
        <begin position="17"/>
        <end position="157"/>
    </location>
</feature>
<dbReference type="Proteomes" id="UP000199233">
    <property type="component" value="Unassembled WGS sequence"/>
</dbReference>
<reference evidence="2 3" key="1">
    <citation type="submission" date="2016-10" db="EMBL/GenBank/DDBJ databases">
        <authorList>
            <person name="de Groot N.N."/>
        </authorList>
    </citation>
    <scope>NUCLEOTIDE SEQUENCE [LARGE SCALE GENOMIC DNA]</scope>
    <source>
        <strain evidence="2 3">DSM 25927</strain>
    </source>
</reference>
<keyword evidence="1" id="KW-0732">Signal</keyword>
<dbReference type="PROSITE" id="PS51257">
    <property type="entry name" value="PROKAR_LIPOPROTEIN"/>
    <property type="match status" value="1"/>
</dbReference>
<organism evidence="2 3">
    <name type="scientific">Solimonas aquatica</name>
    <dbReference type="NCBI Taxonomy" id="489703"/>
    <lineage>
        <taxon>Bacteria</taxon>
        <taxon>Pseudomonadati</taxon>
        <taxon>Pseudomonadota</taxon>
        <taxon>Gammaproteobacteria</taxon>
        <taxon>Nevskiales</taxon>
        <taxon>Nevskiaceae</taxon>
        <taxon>Solimonas</taxon>
    </lineage>
</organism>
<protein>
    <recommendedName>
        <fullName evidence="4">DUF2846 domain-containing protein</fullName>
    </recommendedName>
</protein>
<dbReference type="STRING" id="489703.SAMN04488038_105177"/>
<proteinExistence type="predicted"/>
<sequence>MRYLMLFLVMTLTACATKVPVGEIDPSAAIIQNQRLEDGEHAISAMFVVIDGQMVKPDVMTRGIDARYAVAPGNHNLVLQVVHGKNSVWAPGPLMEAYLPLSARLEVGHIYTGQARVERGIAYARLLDQQTGQAVSENAAAALVPAKIGGVMLIPVH</sequence>
<evidence type="ECO:0000313" key="2">
    <source>
        <dbReference type="EMBL" id="SEQ29922.1"/>
    </source>
</evidence>
<accession>A0A1H9EW98</accession>
<dbReference type="AlphaFoldDB" id="A0A1H9EW98"/>
<name>A0A1H9EW98_9GAMM</name>
<evidence type="ECO:0000256" key="1">
    <source>
        <dbReference type="SAM" id="SignalP"/>
    </source>
</evidence>
<dbReference type="RefSeq" id="WP_143068886.1">
    <property type="nucleotide sequence ID" value="NZ_FOFS01000005.1"/>
</dbReference>
<evidence type="ECO:0000313" key="3">
    <source>
        <dbReference type="Proteomes" id="UP000199233"/>
    </source>
</evidence>
<dbReference type="EMBL" id="FOFS01000005">
    <property type="protein sequence ID" value="SEQ29922.1"/>
    <property type="molecule type" value="Genomic_DNA"/>
</dbReference>
<keyword evidence="3" id="KW-1185">Reference proteome</keyword>
<evidence type="ECO:0008006" key="4">
    <source>
        <dbReference type="Google" id="ProtNLM"/>
    </source>
</evidence>